<gene>
    <name evidence="1" type="ORF">ASJ81_06900</name>
</gene>
<accession>A0A2A2HSW8</accession>
<dbReference type="OrthoDB" id="299799at2157"/>
<evidence type="ECO:0008006" key="3">
    <source>
        <dbReference type="Google" id="ProtNLM"/>
    </source>
</evidence>
<dbReference type="AlphaFoldDB" id="A0A2A2HSW8"/>
<dbReference type="Proteomes" id="UP000218164">
    <property type="component" value="Unassembled WGS sequence"/>
</dbReference>
<keyword evidence="2" id="KW-1185">Reference proteome</keyword>
<dbReference type="RefSeq" id="WP_095644812.1">
    <property type="nucleotide sequence ID" value="NZ_LMVP01000290.1"/>
</dbReference>
<evidence type="ECO:0000313" key="2">
    <source>
        <dbReference type="Proteomes" id="UP000218164"/>
    </source>
</evidence>
<organism evidence="1 2">
    <name type="scientific">Methanosarcina spelaei</name>
    <dbReference type="NCBI Taxonomy" id="1036679"/>
    <lineage>
        <taxon>Archaea</taxon>
        <taxon>Methanobacteriati</taxon>
        <taxon>Methanobacteriota</taxon>
        <taxon>Stenosarchaea group</taxon>
        <taxon>Methanomicrobia</taxon>
        <taxon>Methanosarcinales</taxon>
        <taxon>Methanosarcinaceae</taxon>
        <taxon>Methanosarcina</taxon>
    </lineage>
</organism>
<name>A0A2A2HSW8_9EURY</name>
<sequence length="63" mass="7298">MSIISIRPFSDNDNQSLLEIERLYPQGDENCALGVDKKDIIARYRMYDNWNIFVAEDEGKTAD</sequence>
<evidence type="ECO:0000313" key="1">
    <source>
        <dbReference type="EMBL" id="PAV12304.1"/>
    </source>
</evidence>
<reference evidence="1 2" key="1">
    <citation type="journal article" date="2017" name="BMC Genomics">
        <title>Genomic analysis of methanogenic archaea reveals a shift towards energy conservation.</title>
        <authorList>
            <person name="Gilmore S.P."/>
            <person name="Henske J.K."/>
            <person name="Sexton J.A."/>
            <person name="Solomon K.V."/>
            <person name="Seppala S."/>
            <person name="Yoo J.I."/>
            <person name="Huyett L.M."/>
            <person name="Pressman A."/>
            <person name="Cogan J.Z."/>
            <person name="Kivenson V."/>
            <person name="Peng X."/>
            <person name="Tan Y."/>
            <person name="Valentine D.L."/>
            <person name="O'Malley M.A."/>
        </authorList>
    </citation>
    <scope>NUCLEOTIDE SEQUENCE [LARGE SCALE GENOMIC DNA]</scope>
    <source>
        <strain evidence="1 2">MC-15</strain>
    </source>
</reference>
<dbReference type="EMBL" id="LMVP01000290">
    <property type="protein sequence ID" value="PAV12304.1"/>
    <property type="molecule type" value="Genomic_DNA"/>
</dbReference>
<protein>
    <recommendedName>
        <fullName evidence="3">N-acetyltransferase domain-containing protein</fullName>
    </recommendedName>
</protein>
<proteinExistence type="predicted"/>
<comment type="caution">
    <text evidence="1">The sequence shown here is derived from an EMBL/GenBank/DDBJ whole genome shotgun (WGS) entry which is preliminary data.</text>
</comment>